<organism evidence="1 2">
    <name type="scientific">Portunus trituberculatus</name>
    <name type="common">Swimming crab</name>
    <name type="synonym">Neptunus trituberculatus</name>
    <dbReference type="NCBI Taxonomy" id="210409"/>
    <lineage>
        <taxon>Eukaryota</taxon>
        <taxon>Metazoa</taxon>
        <taxon>Ecdysozoa</taxon>
        <taxon>Arthropoda</taxon>
        <taxon>Crustacea</taxon>
        <taxon>Multicrustacea</taxon>
        <taxon>Malacostraca</taxon>
        <taxon>Eumalacostraca</taxon>
        <taxon>Eucarida</taxon>
        <taxon>Decapoda</taxon>
        <taxon>Pleocyemata</taxon>
        <taxon>Brachyura</taxon>
        <taxon>Eubrachyura</taxon>
        <taxon>Portunoidea</taxon>
        <taxon>Portunidae</taxon>
        <taxon>Portuninae</taxon>
        <taxon>Portunus</taxon>
    </lineage>
</organism>
<comment type="caution">
    <text evidence="1">The sequence shown here is derived from an EMBL/GenBank/DDBJ whole genome shotgun (WGS) entry which is preliminary data.</text>
</comment>
<dbReference type="AlphaFoldDB" id="A0A5B7JPI3"/>
<accession>A0A5B7JPI3</accession>
<protein>
    <submittedName>
        <fullName evidence="1">Uncharacterized protein</fullName>
    </submittedName>
</protein>
<reference evidence="1 2" key="1">
    <citation type="submission" date="2019-05" db="EMBL/GenBank/DDBJ databases">
        <title>Another draft genome of Portunus trituberculatus and its Hox gene families provides insights of decapod evolution.</title>
        <authorList>
            <person name="Jeong J.-H."/>
            <person name="Song I."/>
            <person name="Kim S."/>
            <person name="Choi T."/>
            <person name="Kim D."/>
            <person name="Ryu S."/>
            <person name="Kim W."/>
        </authorList>
    </citation>
    <scope>NUCLEOTIDE SEQUENCE [LARGE SCALE GENOMIC DNA]</scope>
    <source>
        <tissue evidence="1">Muscle</tissue>
    </source>
</reference>
<keyword evidence="2" id="KW-1185">Reference proteome</keyword>
<evidence type="ECO:0000313" key="1">
    <source>
        <dbReference type="EMBL" id="MPC96739.1"/>
    </source>
</evidence>
<proteinExistence type="predicted"/>
<name>A0A5B7JPI3_PORTR</name>
<sequence>MVATVETFPVVFKLLATLRMIIDGQTQAALKVSKLPKLGNFGKFYDSCVIYRDFSKHVRDTFPKELCNVKIA</sequence>
<dbReference type="Proteomes" id="UP000324222">
    <property type="component" value="Unassembled WGS sequence"/>
</dbReference>
<evidence type="ECO:0000313" key="2">
    <source>
        <dbReference type="Proteomes" id="UP000324222"/>
    </source>
</evidence>
<gene>
    <name evidence="1" type="ORF">E2C01_092015</name>
</gene>
<dbReference type="EMBL" id="VSRR010107161">
    <property type="protein sequence ID" value="MPC96739.1"/>
    <property type="molecule type" value="Genomic_DNA"/>
</dbReference>